<dbReference type="SUPFAM" id="SSF143120">
    <property type="entry name" value="YefM-like"/>
    <property type="match status" value="1"/>
</dbReference>
<dbReference type="InterPro" id="IPR036165">
    <property type="entry name" value="YefM-like_sf"/>
</dbReference>
<dbReference type="RefSeq" id="WP_338101874.1">
    <property type="nucleotide sequence ID" value="NZ_CP131060.1"/>
</dbReference>
<evidence type="ECO:0000256" key="1">
    <source>
        <dbReference type="ARBA" id="ARBA00009981"/>
    </source>
</evidence>
<dbReference type="AlphaFoldDB" id="A0AA96ZW38"/>
<name>A0AA96ZW38_9EURY</name>
<feature type="coiled-coil region" evidence="2">
    <location>
        <begin position="53"/>
        <end position="89"/>
    </location>
</feature>
<dbReference type="Pfam" id="PF02604">
    <property type="entry name" value="PhdYeFM_antitox"/>
    <property type="match status" value="1"/>
</dbReference>
<dbReference type="EMBL" id="CP131060">
    <property type="protein sequence ID" value="WNY25507.1"/>
    <property type="molecule type" value="Genomic_DNA"/>
</dbReference>
<dbReference type="GeneID" id="89230167"/>
<protein>
    <recommendedName>
        <fullName evidence="5">Antitoxin</fullName>
    </recommendedName>
</protein>
<accession>A0AA96ZW38</accession>
<sequence>MNNRYPSVNLHQTFVPISRFNKGDAKKIFEEVDATGMKTVLKNNKPVCVLLSISKYEEMIEMIEDQLLLEEAERRMENATGEKRYSYEEVLEKLGIDEKDIENTEVEID</sequence>
<reference evidence="3 4" key="1">
    <citation type="submission" date="2023-07" db="EMBL/GenBank/DDBJ databases">
        <title>Closed genoem sequence of Methanosarcinaceae archaeon Ac7.</title>
        <authorList>
            <person name="Poehlein A."/>
            <person name="Protasov E."/>
            <person name="Platt K."/>
            <person name="Reeh H."/>
            <person name="Daniel R."/>
            <person name="Brune A."/>
        </authorList>
    </citation>
    <scope>NUCLEOTIDE SEQUENCE [LARGE SCALE GENOMIC DNA]</scope>
    <source>
        <strain evidence="3 4">Ac7</strain>
    </source>
</reference>
<evidence type="ECO:0000313" key="3">
    <source>
        <dbReference type="EMBL" id="WNY25507.1"/>
    </source>
</evidence>
<keyword evidence="4" id="KW-1185">Reference proteome</keyword>
<dbReference type="InterPro" id="IPR006442">
    <property type="entry name" value="Antitoxin_Phd/YefM"/>
</dbReference>
<dbReference type="Proteomes" id="UP001303587">
    <property type="component" value="Chromosome"/>
</dbReference>
<proteinExistence type="inferred from homology"/>
<evidence type="ECO:0008006" key="5">
    <source>
        <dbReference type="Google" id="ProtNLM"/>
    </source>
</evidence>
<keyword evidence="2" id="KW-0175">Coiled coil</keyword>
<comment type="similarity">
    <text evidence="1">Belongs to the phD/YefM antitoxin family.</text>
</comment>
<evidence type="ECO:0000256" key="2">
    <source>
        <dbReference type="SAM" id="Coils"/>
    </source>
</evidence>
<evidence type="ECO:0000313" key="4">
    <source>
        <dbReference type="Proteomes" id="UP001303587"/>
    </source>
</evidence>
<organism evidence="3 4">
    <name type="scientific">Methanolapillus millepedarum</name>
    <dbReference type="NCBI Taxonomy" id="3028296"/>
    <lineage>
        <taxon>Archaea</taxon>
        <taxon>Methanobacteriati</taxon>
        <taxon>Methanobacteriota</taxon>
        <taxon>Stenosarchaea group</taxon>
        <taxon>Methanomicrobia</taxon>
        <taxon>Methanosarcinales</taxon>
        <taxon>Methanosarcinaceae</taxon>
        <taxon>Methanolapillus</taxon>
    </lineage>
</organism>
<gene>
    <name evidence="3" type="ORF">MsAc7_10590</name>
</gene>